<organism evidence="7 8">
    <name type="scientific">Halodesulfovibrio spirochaetisodalis</name>
    <dbReference type="NCBI Taxonomy" id="1560234"/>
    <lineage>
        <taxon>Bacteria</taxon>
        <taxon>Pseudomonadati</taxon>
        <taxon>Thermodesulfobacteriota</taxon>
        <taxon>Desulfovibrionia</taxon>
        <taxon>Desulfovibrionales</taxon>
        <taxon>Desulfovibrionaceae</taxon>
        <taxon>Halodesulfovibrio</taxon>
    </lineage>
</organism>
<evidence type="ECO:0000256" key="6">
    <source>
        <dbReference type="SAM" id="MobiDB-lite"/>
    </source>
</evidence>
<dbReference type="InterPro" id="IPR008108">
    <property type="entry name" value="IpgD/SopB"/>
</dbReference>
<feature type="region of interest" description="Disordered" evidence="6">
    <location>
        <begin position="46"/>
        <end position="65"/>
    </location>
</feature>
<evidence type="ECO:0000256" key="2">
    <source>
        <dbReference type="ARBA" id="ARBA00009007"/>
    </source>
</evidence>
<dbReference type="Proteomes" id="UP000091979">
    <property type="component" value="Unassembled WGS sequence"/>
</dbReference>
<name>A0A1B7XD49_9BACT</name>
<evidence type="ECO:0000313" key="8">
    <source>
        <dbReference type="Proteomes" id="UP000091979"/>
    </source>
</evidence>
<comment type="similarity">
    <text evidence="2">Belongs to the phosphatase IpgD/SopB family.</text>
</comment>
<dbReference type="EMBL" id="JXMS01000012">
    <property type="protein sequence ID" value="OBQ51912.1"/>
    <property type="molecule type" value="Genomic_DNA"/>
</dbReference>
<evidence type="ECO:0000256" key="3">
    <source>
        <dbReference type="ARBA" id="ARBA00022525"/>
    </source>
</evidence>
<keyword evidence="8" id="KW-1185">Reference proteome</keyword>
<proteinExistence type="inferred from homology"/>
<keyword evidence="5" id="KW-0843">Virulence</keyword>
<feature type="compositionally biased region" description="Low complexity" evidence="6">
    <location>
        <begin position="49"/>
        <end position="62"/>
    </location>
</feature>
<comment type="caution">
    <text evidence="7">The sequence shown here is derived from an EMBL/GenBank/DDBJ whole genome shotgun (WGS) entry which is preliminary data.</text>
</comment>
<dbReference type="GO" id="GO:0016791">
    <property type="term" value="F:phosphatase activity"/>
    <property type="evidence" value="ECO:0007669"/>
    <property type="project" value="InterPro"/>
</dbReference>
<accession>A0A1B7XD49</accession>
<dbReference type="OrthoDB" id="22047at2"/>
<keyword evidence="3" id="KW-0964">Secreted</keyword>
<dbReference type="AlphaFoldDB" id="A0A1B7XD49"/>
<sequence>MPKVENSSAVFTQTQFQEPSTTKATPQSAETPLKQAAPVLDMEISPITSSGASGAGKASKAGNSRRTLMVDGHEVIMRNSRSKTMRKTVSRTFRKSFHAKKIAQEAKPLSFGGYTPSKEVLLTKGDVLAVKAHMLEATSVLIDNVIELHPERKSQLLQEQARLGGVLQQLQEQLTDSTPVIEKKELNALTPKDLPKQLYSRLEGMLSLEPGKLRDAWRDSYIRLSSNLQQWKPIERELTLGGQLFTSKLTPVNAHFDEFFGEDGKDYGETGLSSMTPRLSLNTRVEGFENLRTTNLWKTELFDGDANDSKPAFRAFRSGAIAGKFIDEAPSEAAKSKRFEVAKANAREVIEAALMQHVSDNPDDEYAIVNIISINLMSAVNESGMIETQEKAFAEAASEVNAEGKLRAQSDKDSPEHLDFLPKVNVFTMRSGVNNIGGLQKSQAAVNKAQIERLRPIVERKLKALKNTVSDVRYQQIVNLWDKIPSMLDETNSYKLASRLAVLGGMLGMTIHFNCKSGKDRTGMMDAECKFFKYQLDLAEKRGDVTIPKYTLDKIDPRRADLLALVFESGILDVAKMNTLVKSLKIAPMHNTLDQKLVDRLGGVDAIKWIQGGKRYTNIDKM</sequence>
<comment type="subcellular location">
    <subcellularLocation>
        <location evidence="1">Secreted</location>
    </subcellularLocation>
</comment>
<feature type="compositionally biased region" description="Polar residues" evidence="6">
    <location>
        <begin position="1"/>
        <end position="30"/>
    </location>
</feature>
<dbReference type="PATRIC" id="fig|1560234.3.peg.582"/>
<evidence type="ECO:0000256" key="1">
    <source>
        <dbReference type="ARBA" id="ARBA00004613"/>
    </source>
</evidence>
<reference evidence="7 8" key="1">
    <citation type="submission" date="2015-01" db="EMBL/GenBank/DDBJ databases">
        <title>Desulfovibrio sp. JC271 draft genome sequence.</title>
        <authorList>
            <person name="Shivani Y."/>
            <person name="Subhash Y."/>
            <person name="Sasikala C."/>
            <person name="Ramana C.V."/>
        </authorList>
    </citation>
    <scope>NUCLEOTIDE SEQUENCE [LARGE SCALE GENOMIC DNA]</scope>
    <source>
        <strain evidence="7 8">JC271</strain>
    </source>
</reference>
<dbReference type="RefSeq" id="WP_066854631.1">
    <property type="nucleotide sequence ID" value="NZ_JXMS01000012.1"/>
</dbReference>
<evidence type="ECO:0000256" key="4">
    <source>
        <dbReference type="ARBA" id="ARBA00022801"/>
    </source>
</evidence>
<keyword evidence="4" id="KW-0378">Hydrolase</keyword>
<gene>
    <name evidence="7" type="ORF">SP90_08770</name>
</gene>
<evidence type="ECO:0000256" key="5">
    <source>
        <dbReference type="ARBA" id="ARBA00023026"/>
    </source>
</evidence>
<dbReference type="Pfam" id="PF05925">
    <property type="entry name" value="IpgD"/>
    <property type="match status" value="1"/>
</dbReference>
<protein>
    <submittedName>
        <fullName evidence="7">Uncharacterized protein</fullName>
    </submittedName>
</protein>
<dbReference type="STRING" id="1560234.SP90_08770"/>
<dbReference type="GO" id="GO:0005576">
    <property type="term" value="C:extracellular region"/>
    <property type="evidence" value="ECO:0007669"/>
    <property type="project" value="UniProtKB-SubCell"/>
</dbReference>
<evidence type="ECO:0000313" key="7">
    <source>
        <dbReference type="EMBL" id="OBQ51912.1"/>
    </source>
</evidence>
<feature type="region of interest" description="Disordered" evidence="6">
    <location>
        <begin position="1"/>
        <end position="31"/>
    </location>
</feature>